<feature type="transmembrane region" description="Helical" evidence="1">
    <location>
        <begin position="73"/>
        <end position="91"/>
    </location>
</feature>
<dbReference type="AlphaFoldDB" id="A0A9X1X9Y9"/>
<feature type="transmembrane region" description="Helical" evidence="1">
    <location>
        <begin position="44"/>
        <end position="66"/>
    </location>
</feature>
<organism evidence="2 3">
    <name type="scientific">Fictibacillus marinisediminis</name>
    <dbReference type="NCBI Taxonomy" id="2878389"/>
    <lineage>
        <taxon>Bacteria</taxon>
        <taxon>Bacillati</taxon>
        <taxon>Bacillota</taxon>
        <taxon>Bacilli</taxon>
        <taxon>Bacillales</taxon>
        <taxon>Fictibacillaceae</taxon>
        <taxon>Fictibacillus</taxon>
    </lineage>
</organism>
<feature type="transmembrane region" description="Helical" evidence="1">
    <location>
        <begin position="103"/>
        <end position="124"/>
    </location>
</feature>
<dbReference type="InterPro" id="IPR038750">
    <property type="entry name" value="YczE/YyaS-like"/>
</dbReference>
<protein>
    <submittedName>
        <fullName evidence="2">YitT family protein</fullName>
    </submittedName>
</protein>
<feature type="transmembrane region" description="Helical" evidence="1">
    <location>
        <begin position="144"/>
        <end position="166"/>
    </location>
</feature>
<keyword evidence="1" id="KW-1133">Transmembrane helix</keyword>
<name>A0A9X1X9Y9_9BACL</name>
<keyword evidence="1" id="KW-0472">Membrane</keyword>
<proteinExistence type="predicted"/>
<keyword evidence="3" id="KW-1185">Reference proteome</keyword>
<feature type="transmembrane region" description="Helical" evidence="1">
    <location>
        <begin position="172"/>
        <end position="193"/>
    </location>
</feature>
<evidence type="ECO:0000313" key="2">
    <source>
        <dbReference type="EMBL" id="MCK6256321.1"/>
    </source>
</evidence>
<dbReference type="Proteomes" id="UP001139011">
    <property type="component" value="Unassembled WGS sequence"/>
</dbReference>
<evidence type="ECO:0000313" key="3">
    <source>
        <dbReference type="Proteomes" id="UP001139011"/>
    </source>
</evidence>
<gene>
    <name evidence="2" type="ORF">LCY76_06900</name>
</gene>
<accession>A0A9X1X9Y9</accession>
<keyword evidence="1" id="KW-0812">Transmembrane</keyword>
<dbReference type="EMBL" id="JAIWJX010000002">
    <property type="protein sequence ID" value="MCK6256321.1"/>
    <property type="molecule type" value="Genomic_DNA"/>
</dbReference>
<comment type="caution">
    <text evidence="2">The sequence shown here is derived from an EMBL/GenBank/DDBJ whole genome shotgun (WGS) entry which is preliminary data.</text>
</comment>
<dbReference type="PANTHER" id="PTHR40078">
    <property type="entry name" value="INTEGRAL MEMBRANE PROTEIN-RELATED"/>
    <property type="match status" value="1"/>
</dbReference>
<reference evidence="2" key="1">
    <citation type="submission" date="2021-09" db="EMBL/GenBank/DDBJ databases">
        <title>Genome analysis of Fictibacillus sp. KIGAM418 isolated from marine sediment.</title>
        <authorList>
            <person name="Seo M.-J."/>
            <person name="Cho E.-S."/>
            <person name="Hwang C.Y."/>
        </authorList>
    </citation>
    <scope>NUCLEOTIDE SEQUENCE</scope>
    <source>
        <strain evidence="2">KIGAM418</strain>
    </source>
</reference>
<dbReference type="PANTHER" id="PTHR40078:SF1">
    <property type="entry name" value="INTEGRAL MEMBRANE PROTEIN"/>
    <property type="match status" value="1"/>
</dbReference>
<evidence type="ECO:0000256" key="1">
    <source>
        <dbReference type="SAM" id="Phobius"/>
    </source>
</evidence>
<dbReference type="Pfam" id="PF19700">
    <property type="entry name" value="DUF6198"/>
    <property type="match status" value="1"/>
</dbReference>
<sequence length="198" mass="21680">MTFRKSSFFSLGIIVLTLGISLTILSNSGTSPYDALLVGSFRTIGLTVGSWEIIIALLMIFLNAAASRTRPEYLALLTALITGAGIDFWLFTLEGWLKPVTYFSQFSLLALGMVFIGIGTSLYLQAEFAPIPLDRLMLILQKQAGWTIAVSRLVISVVILLLAFLLHGPIGIGTILTAFFNGTILSFFMPYAIRLYQT</sequence>
<feature type="transmembrane region" description="Helical" evidence="1">
    <location>
        <begin position="7"/>
        <end position="24"/>
    </location>
</feature>
<dbReference type="RefSeq" id="WP_248252013.1">
    <property type="nucleotide sequence ID" value="NZ_JAIWJX010000002.1"/>
</dbReference>